<sequence>MQKKGTKRKNQGCTCGATPAVSPAKGQELAPLKQPALLDAGDTASA</sequence>
<evidence type="ECO:0000313" key="3">
    <source>
        <dbReference type="Proteomes" id="UP001060104"/>
    </source>
</evidence>
<proteinExistence type="predicted"/>
<dbReference type="GeneID" id="69590696"/>
<organism evidence="2 3">
    <name type="scientific">Bacteroides faecis</name>
    <dbReference type="NCBI Taxonomy" id="674529"/>
    <lineage>
        <taxon>Bacteria</taxon>
        <taxon>Pseudomonadati</taxon>
        <taxon>Bacteroidota</taxon>
        <taxon>Bacteroidia</taxon>
        <taxon>Bacteroidales</taxon>
        <taxon>Bacteroidaceae</taxon>
        <taxon>Bacteroides</taxon>
    </lineage>
</organism>
<gene>
    <name evidence="2" type="ORF">NXY30_17695</name>
</gene>
<dbReference type="Proteomes" id="UP001060104">
    <property type="component" value="Chromosome"/>
</dbReference>
<reference evidence="2" key="1">
    <citation type="submission" date="2022-08" db="EMBL/GenBank/DDBJ databases">
        <title>Genome Sequencing of Bacteroides fragilis Group Isolates with Nanopore Technology.</title>
        <authorList>
            <person name="Tisza M.J."/>
            <person name="Smith D."/>
            <person name="Dekker J.P."/>
        </authorList>
    </citation>
    <scope>NUCLEOTIDE SEQUENCE</scope>
    <source>
        <strain evidence="2">BFG-527</strain>
    </source>
</reference>
<feature type="compositionally biased region" description="Basic residues" evidence="1">
    <location>
        <begin position="1"/>
        <end position="10"/>
    </location>
</feature>
<evidence type="ECO:0000256" key="1">
    <source>
        <dbReference type="SAM" id="MobiDB-lite"/>
    </source>
</evidence>
<evidence type="ECO:0000313" key="2">
    <source>
        <dbReference type="EMBL" id="UVQ72892.1"/>
    </source>
</evidence>
<feature type="region of interest" description="Disordered" evidence="1">
    <location>
        <begin position="1"/>
        <end position="46"/>
    </location>
</feature>
<keyword evidence="3" id="KW-1185">Reference proteome</keyword>
<dbReference type="RefSeq" id="WP_168166581.1">
    <property type="nucleotide sequence ID" value="NZ_CABMFH010000005.1"/>
</dbReference>
<protein>
    <submittedName>
        <fullName evidence="2">Uncharacterized protein</fullName>
    </submittedName>
</protein>
<accession>A0ABY5T951</accession>
<dbReference type="EMBL" id="CP103141">
    <property type="protein sequence ID" value="UVQ72892.1"/>
    <property type="molecule type" value="Genomic_DNA"/>
</dbReference>
<name>A0ABY5T951_9BACE</name>